<keyword evidence="6" id="KW-0547">Nucleotide-binding</keyword>
<evidence type="ECO:0000256" key="4">
    <source>
        <dbReference type="ARBA" id="ARBA00022490"/>
    </source>
</evidence>
<dbReference type="EC" id="6.3.1.2" evidence="3"/>
<keyword evidence="5" id="KW-0436">Ligase</keyword>
<dbReference type="AlphaFoldDB" id="A0A2A4IZL2"/>
<dbReference type="Gene3D" id="3.10.20.70">
    <property type="entry name" value="Glutamine synthetase, N-terminal domain"/>
    <property type="match status" value="1"/>
</dbReference>
<gene>
    <name evidence="12" type="ORF">B5V51_10492</name>
</gene>
<evidence type="ECO:0000256" key="2">
    <source>
        <dbReference type="ARBA" id="ARBA00009897"/>
    </source>
</evidence>
<keyword evidence="7" id="KW-0067">ATP-binding</keyword>
<dbReference type="Pfam" id="PF00120">
    <property type="entry name" value="Gln-synt_C"/>
    <property type="match status" value="1"/>
</dbReference>
<dbReference type="InterPro" id="IPR036651">
    <property type="entry name" value="Gln_synt_N_sf"/>
</dbReference>
<comment type="subcellular location">
    <subcellularLocation>
        <location evidence="1">Cytoplasm</location>
    </subcellularLocation>
</comment>
<evidence type="ECO:0000313" key="12">
    <source>
        <dbReference type="EMBL" id="PCG64543.1"/>
    </source>
</evidence>
<dbReference type="PROSITE" id="PS51986">
    <property type="entry name" value="GS_BETA_GRASP"/>
    <property type="match status" value="1"/>
</dbReference>
<feature type="domain" description="GS catalytic" evidence="11">
    <location>
        <begin position="159"/>
        <end position="407"/>
    </location>
</feature>
<dbReference type="SUPFAM" id="SSF55931">
    <property type="entry name" value="Glutamine synthetase/guanido kinase"/>
    <property type="match status" value="1"/>
</dbReference>
<dbReference type="GO" id="GO:0006542">
    <property type="term" value="P:glutamine biosynthetic process"/>
    <property type="evidence" value="ECO:0007669"/>
    <property type="project" value="InterPro"/>
</dbReference>
<evidence type="ECO:0000256" key="8">
    <source>
        <dbReference type="PROSITE-ProRule" id="PRU01330"/>
    </source>
</evidence>
<dbReference type="Pfam" id="PF03951">
    <property type="entry name" value="Gln-synt_N"/>
    <property type="match status" value="1"/>
</dbReference>
<dbReference type="InterPro" id="IPR027302">
    <property type="entry name" value="Gln_synth_N_conserv_site"/>
</dbReference>
<evidence type="ECO:0000259" key="10">
    <source>
        <dbReference type="PROSITE" id="PS51986"/>
    </source>
</evidence>
<evidence type="ECO:0000256" key="7">
    <source>
        <dbReference type="ARBA" id="ARBA00022840"/>
    </source>
</evidence>
<dbReference type="SUPFAM" id="SSF54368">
    <property type="entry name" value="Glutamine synthetase, N-terminal domain"/>
    <property type="match status" value="1"/>
</dbReference>
<sequence length="407" mass="45796">MQSIRSSFVMKHNIFIKVLSRATVVQIQSFSQSVKRQNFAQETFSTGLTKIKAPLDATYNHYTNLELPKNKVLATYVWIDGSGITLRSKDRVLDEEPGDISDLPKWNFDGSSTGQAATENSDTVLVPVALYKDPIRRSPHLIALCETYYADGCPCPTNHRAHCAEVLCQLQDQEPWFGIEQEYTLFDADLWPLGWPKIRGYPYVKAQYSYCGVGEHIAGRDLVECHARACLYAGADYSGLNAEVMLGSWEYQVGVTLGIKAADDLWMGRYLLSRVAETFGVVVSYHPKPMGTTQPGIGCHHNFSTKKMRTEGGIKEIERVCKVLCKEHKKHMNHYGLGNSQENRKRLTGKFETASFDACRWGIADRSASIRLQRSVEKEKKGYIEDRRPAGDCDPYRVCAILGETCI</sequence>
<dbReference type="EMBL" id="NWSH01004968">
    <property type="protein sequence ID" value="PCG64543.1"/>
    <property type="molecule type" value="Genomic_DNA"/>
</dbReference>
<proteinExistence type="inferred from homology"/>
<comment type="caution">
    <text evidence="12">The sequence shown here is derived from an EMBL/GenBank/DDBJ whole genome shotgun (WGS) entry which is preliminary data.</text>
</comment>
<keyword evidence="4" id="KW-0963">Cytoplasm</keyword>
<dbReference type="GO" id="GO:0005524">
    <property type="term" value="F:ATP binding"/>
    <property type="evidence" value="ECO:0007669"/>
    <property type="project" value="UniProtKB-KW"/>
</dbReference>
<dbReference type="GO" id="GO:0004356">
    <property type="term" value="F:glutamine synthetase activity"/>
    <property type="evidence" value="ECO:0007669"/>
    <property type="project" value="UniProtKB-EC"/>
</dbReference>
<feature type="domain" description="GS beta-grasp" evidence="10">
    <location>
        <begin position="70"/>
        <end position="152"/>
    </location>
</feature>
<dbReference type="InterPro" id="IPR008146">
    <property type="entry name" value="Gln_synth_cat_dom"/>
</dbReference>
<accession>A0A2A4IZL2</accession>
<dbReference type="GO" id="GO:0005737">
    <property type="term" value="C:cytoplasm"/>
    <property type="evidence" value="ECO:0007669"/>
    <property type="project" value="UniProtKB-SubCell"/>
</dbReference>
<evidence type="ECO:0000256" key="6">
    <source>
        <dbReference type="ARBA" id="ARBA00022741"/>
    </source>
</evidence>
<organism evidence="12">
    <name type="scientific">Heliothis virescens</name>
    <name type="common">Tobacco budworm moth</name>
    <dbReference type="NCBI Taxonomy" id="7102"/>
    <lineage>
        <taxon>Eukaryota</taxon>
        <taxon>Metazoa</taxon>
        <taxon>Ecdysozoa</taxon>
        <taxon>Arthropoda</taxon>
        <taxon>Hexapoda</taxon>
        <taxon>Insecta</taxon>
        <taxon>Pterygota</taxon>
        <taxon>Neoptera</taxon>
        <taxon>Endopterygota</taxon>
        <taxon>Lepidoptera</taxon>
        <taxon>Glossata</taxon>
        <taxon>Ditrysia</taxon>
        <taxon>Noctuoidea</taxon>
        <taxon>Noctuidae</taxon>
        <taxon>Heliothinae</taxon>
        <taxon>Heliothis</taxon>
    </lineage>
</organism>
<reference evidence="12" key="1">
    <citation type="submission" date="2017-09" db="EMBL/GenBank/DDBJ databases">
        <title>Contemporary evolution of a Lepidopteran species, Heliothis virescens, in response to modern agricultural practices.</title>
        <authorList>
            <person name="Fritz M.L."/>
            <person name="Deyonke A.M."/>
            <person name="Papanicolaou A."/>
            <person name="Micinski S."/>
            <person name="Westbrook J."/>
            <person name="Gould F."/>
        </authorList>
    </citation>
    <scope>NUCLEOTIDE SEQUENCE [LARGE SCALE GENOMIC DNA]</scope>
    <source>
        <strain evidence="12">HvINT-</strain>
        <tissue evidence="12">Whole body</tissue>
    </source>
</reference>
<dbReference type="InterPro" id="IPR050292">
    <property type="entry name" value="Glutamine_Synthetase"/>
</dbReference>
<dbReference type="PANTHER" id="PTHR20852:SF44">
    <property type="entry name" value="GLUTAMINE SYNTHETASE 1, MITOCHONDRIAL"/>
    <property type="match status" value="1"/>
</dbReference>
<evidence type="ECO:0000256" key="1">
    <source>
        <dbReference type="ARBA" id="ARBA00004496"/>
    </source>
</evidence>
<comment type="similarity">
    <text evidence="2 8 9">Belongs to the glutamine synthetase family.</text>
</comment>
<dbReference type="SMART" id="SM01230">
    <property type="entry name" value="Gln-synt_C"/>
    <property type="match status" value="1"/>
</dbReference>
<evidence type="ECO:0000256" key="9">
    <source>
        <dbReference type="RuleBase" id="RU000384"/>
    </source>
</evidence>
<dbReference type="PANTHER" id="PTHR20852">
    <property type="entry name" value="GLUTAMINE SYNTHETASE"/>
    <property type="match status" value="1"/>
</dbReference>
<dbReference type="Gene3D" id="3.30.590.10">
    <property type="entry name" value="Glutamine synthetase/guanido kinase, catalytic domain"/>
    <property type="match status" value="1"/>
</dbReference>
<dbReference type="PROSITE" id="PS51987">
    <property type="entry name" value="GS_CATALYTIC"/>
    <property type="match status" value="1"/>
</dbReference>
<name>A0A2A4IZL2_HELVI</name>
<evidence type="ECO:0000259" key="11">
    <source>
        <dbReference type="PROSITE" id="PS51987"/>
    </source>
</evidence>
<protein>
    <recommendedName>
        <fullName evidence="3">glutamine synthetase</fullName>
        <ecNumber evidence="3">6.3.1.2</ecNumber>
    </recommendedName>
</protein>
<dbReference type="FunFam" id="3.30.590.10:FF:000011">
    <property type="entry name" value="Glutamine synthetase"/>
    <property type="match status" value="1"/>
</dbReference>
<dbReference type="InterPro" id="IPR014746">
    <property type="entry name" value="Gln_synth/guanido_kin_cat_dom"/>
</dbReference>
<evidence type="ECO:0000256" key="3">
    <source>
        <dbReference type="ARBA" id="ARBA00012937"/>
    </source>
</evidence>
<dbReference type="PROSITE" id="PS00180">
    <property type="entry name" value="GLNA_1"/>
    <property type="match status" value="1"/>
</dbReference>
<evidence type="ECO:0000256" key="5">
    <source>
        <dbReference type="ARBA" id="ARBA00022598"/>
    </source>
</evidence>
<dbReference type="InterPro" id="IPR008147">
    <property type="entry name" value="Gln_synt_N"/>
</dbReference>
<dbReference type="STRING" id="7102.A0A2A4IZL2"/>